<keyword evidence="4" id="KW-1185">Reference proteome</keyword>
<name>A0A4Y3QUQ5_STRCI</name>
<evidence type="ECO:0000256" key="2">
    <source>
        <dbReference type="SAM" id="MobiDB-lite"/>
    </source>
</evidence>
<dbReference type="InterPro" id="IPR017972">
    <property type="entry name" value="Cyt_P450_CS"/>
</dbReference>
<dbReference type="GO" id="GO:0005506">
    <property type="term" value="F:iron ion binding"/>
    <property type="evidence" value="ECO:0007669"/>
    <property type="project" value="InterPro"/>
</dbReference>
<sequence length="421" mass="45537">MDTTTCPYVLDMAGRDLPGEAARLAERGPAVPVELPGGVRAWAVVRPGYVRRLLLDPRISKDARQHWPAFAEGRITPDWPLYPWVANENMLFSYGADHARLRRLVAGAFTARRIERLRPRVEELTAGLLDGLARLPAGRPAELRAEFAKKLPMRVICELYGVPDGDRERLCAAMDTVFRTSVTPREMEAARTEGFALLTALVAHKRRRPGDDLTSALVTARDGDDALTEDELLGTLYLMIAAGEETSASLIVNTAATLLYDPRPPARAHPGRSGGGADGHTGQVDGGLYRDLDWDAVVGASLRDRNPAAWSPMRFAVEDVDLDGVTLAKGDPVIVTFAAPPGDDEGLGFGYGVHRCLGAPLARLEATVALRALFTRFPRMAPAVPRADLEPVESCVVNGYRALPVLLHGAERHGAEPAPAD</sequence>
<accession>A0A4Y3QUQ5</accession>
<evidence type="ECO:0000313" key="3">
    <source>
        <dbReference type="EMBL" id="GEB48932.1"/>
    </source>
</evidence>
<dbReference type="InterPro" id="IPR002397">
    <property type="entry name" value="Cyt_P450_B"/>
</dbReference>
<dbReference type="Gene3D" id="1.10.630.10">
    <property type="entry name" value="Cytochrome P450"/>
    <property type="match status" value="1"/>
</dbReference>
<feature type="region of interest" description="Disordered" evidence="2">
    <location>
        <begin position="263"/>
        <end position="282"/>
    </location>
</feature>
<gene>
    <name evidence="3" type="ORF">SCA03_14830</name>
</gene>
<dbReference type="CDD" id="cd11029">
    <property type="entry name" value="CYP107-like"/>
    <property type="match status" value="1"/>
</dbReference>
<dbReference type="PRINTS" id="PR00359">
    <property type="entry name" value="BP450"/>
</dbReference>
<evidence type="ECO:0000256" key="1">
    <source>
        <dbReference type="ARBA" id="ARBA00010617"/>
    </source>
</evidence>
<comment type="caution">
    <text evidence="3">The sequence shown here is derived from an EMBL/GenBank/DDBJ whole genome shotgun (WGS) entry which is preliminary data.</text>
</comment>
<dbReference type="SUPFAM" id="SSF48264">
    <property type="entry name" value="Cytochrome P450"/>
    <property type="match status" value="1"/>
</dbReference>
<proteinExistence type="inferred from homology"/>
<comment type="similarity">
    <text evidence="1">Belongs to the cytochrome P450 family.</text>
</comment>
<dbReference type="RefSeq" id="WP_086817035.1">
    <property type="nucleotide sequence ID" value="NZ_BJMM01000004.1"/>
</dbReference>
<reference evidence="3 4" key="1">
    <citation type="submission" date="2019-06" db="EMBL/GenBank/DDBJ databases">
        <title>Whole genome shotgun sequence of Streptomyces cacaoi subsp. cacaoi NBRC 12748.</title>
        <authorList>
            <person name="Hosoyama A."/>
            <person name="Uohara A."/>
            <person name="Ohji S."/>
            <person name="Ichikawa N."/>
        </authorList>
    </citation>
    <scope>NUCLEOTIDE SEQUENCE [LARGE SCALE GENOMIC DNA]</scope>
    <source>
        <strain evidence="3 4">NBRC 12748</strain>
    </source>
</reference>
<protein>
    <submittedName>
        <fullName evidence="3">Cytochrome P450</fullName>
    </submittedName>
</protein>
<dbReference type="OrthoDB" id="5500002at2"/>
<dbReference type="GO" id="GO:0016705">
    <property type="term" value="F:oxidoreductase activity, acting on paired donors, with incorporation or reduction of molecular oxygen"/>
    <property type="evidence" value="ECO:0007669"/>
    <property type="project" value="InterPro"/>
</dbReference>
<dbReference type="PANTHER" id="PTHR46696:SF1">
    <property type="entry name" value="CYTOCHROME P450 YJIB-RELATED"/>
    <property type="match status" value="1"/>
</dbReference>
<dbReference type="PANTHER" id="PTHR46696">
    <property type="entry name" value="P450, PUTATIVE (EUROFUNG)-RELATED"/>
    <property type="match status" value="1"/>
</dbReference>
<evidence type="ECO:0000313" key="4">
    <source>
        <dbReference type="Proteomes" id="UP000319210"/>
    </source>
</evidence>
<dbReference type="AlphaFoldDB" id="A0A4Y3QUQ5"/>
<dbReference type="PROSITE" id="PS00086">
    <property type="entry name" value="CYTOCHROME_P450"/>
    <property type="match status" value="1"/>
</dbReference>
<dbReference type="Proteomes" id="UP000319210">
    <property type="component" value="Unassembled WGS sequence"/>
</dbReference>
<organism evidence="3 4">
    <name type="scientific">Streptomyces cacaoi</name>
    <dbReference type="NCBI Taxonomy" id="1898"/>
    <lineage>
        <taxon>Bacteria</taxon>
        <taxon>Bacillati</taxon>
        <taxon>Actinomycetota</taxon>
        <taxon>Actinomycetes</taxon>
        <taxon>Kitasatosporales</taxon>
        <taxon>Streptomycetaceae</taxon>
        <taxon>Streptomyces</taxon>
    </lineage>
</organism>
<dbReference type="GO" id="GO:0020037">
    <property type="term" value="F:heme binding"/>
    <property type="evidence" value="ECO:0007669"/>
    <property type="project" value="InterPro"/>
</dbReference>
<dbReference type="InterPro" id="IPR036396">
    <property type="entry name" value="Cyt_P450_sf"/>
</dbReference>
<dbReference type="EMBL" id="BJMM01000004">
    <property type="protein sequence ID" value="GEB48932.1"/>
    <property type="molecule type" value="Genomic_DNA"/>
</dbReference>
<dbReference type="GO" id="GO:0004497">
    <property type="term" value="F:monooxygenase activity"/>
    <property type="evidence" value="ECO:0007669"/>
    <property type="project" value="InterPro"/>
</dbReference>